<proteinExistence type="predicted"/>
<dbReference type="EMBL" id="WSFC01000065">
    <property type="protein sequence ID" value="NDL05470.1"/>
    <property type="molecule type" value="Genomic_DNA"/>
</dbReference>
<evidence type="ECO:0008006" key="5">
    <source>
        <dbReference type="Google" id="ProtNLM"/>
    </source>
</evidence>
<evidence type="ECO:0000313" key="1">
    <source>
        <dbReference type="EMBL" id="NDL05470.1"/>
    </source>
</evidence>
<reference evidence="2" key="1">
    <citation type="submission" date="2017-08" db="EMBL/GenBank/DDBJ databases">
        <authorList>
            <person name="de Groot N.N."/>
        </authorList>
    </citation>
    <scope>NUCLEOTIDE SEQUENCE</scope>
    <source>
        <strain evidence="2">LJ24-63</strain>
    </source>
</reference>
<dbReference type="EMBL" id="NSCM01000004">
    <property type="protein sequence ID" value="RAX13831.1"/>
    <property type="molecule type" value="Genomic_DNA"/>
</dbReference>
<dbReference type="Proteomes" id="UP000466619">
    <property type="component" value="Unassembled WGS sequence"/>
</dbReference>
<protein>
    <recommendedName>
        <fullName evidence="5">Glycosyltransferase</fullName>
    </recommendedName>
</protein>
<organism evidence="2 3">
    <name type="scientific">Photorhabdus bodei</name>
    <dbReference type="NCBI Taxonomy" id="2029681"/>
    <lineage>
        <taxon>Bacteria</taxon>
        <taxon>Pseudomonadati</taxon>
        <taxon>Pseudomonadota</taxon>
        <taxon>Gammaproteobacteria</taxon>
        <taxon>Enterobacterales</taxon>
        <taxon>Morganellaceae</taxon>
        <taxon>Photorhabdus</taxon>
    </lineage>
</organism>
<comment type="caution">
    <text evidence="2">The sequence shown here is derived from an EMBL/GenBank/DDBJ whole genome shotgun (WGS) entry which is preliminary data.</text>
</comment>
<dbReference type="Proteomes" id="UP000250919">
    <property type="component" value="Unassembled WGS sequence"/>
</dbReference>
<reference evidence="2 3" key="2">
    <citation type="journal article" date="2018" name="Int. J. Syst. Evol. Microbiol.">
        <title>Whole-genome-based revisit of Photorhabdus phylogeny: proposal for the elevation of most Photorhabdus subspecies to the species level and description of one novel species Photorhabdus bodei sp. nov., and one novel subspecies Photorhabdus laumondii subsp. clarkei subsp. nov.</title>
        <authorList>
            <person name="Machado R.A.R."/>
            <person name="Wuthrich D."/>
            <person name="Kuhnert P."/>
            <person name="Arce C.C.M."/>
            <person name="Thonen L."/>
            <person name="Ruiz C."/>
            <person name="Zhang X."/>
            <person name="Robert C.A.M."/>
            <person name="Karimi J."/>
            <person name="Kamali S."/>
            <person name="Ma J."/>
            <person name="Bruggmann R."/>
            <person name="Erb M."/>
        </authorList>
    </citation>
    <scope>NUCLEOTIDE SEQUENCE [LARGE SCALE GENOMIC DNA]</scope>
    <source>
        <strain evidence="2 3">LJ24-63</strain>
    </source>
</reference>
<dbReference type="GeneID" id="88805290"/>
<reference evidence="1 4" key="3">
    <citation type="submission" date="2019-12" db="EMBL/GenBank/DDBJ databases">
        <title>Engineering Photorhabdus to improve their lethality against agricultural pests.</title>
        <authorList>
            <person name="Machado R.A.R."/>
        </authorList>
    </citation>
    <scope>NUCLEOTIDE SEQUENCE [LARGE SCALE GENOMIC DNA]</scope>
    <source>
        <strain evidence="1 4">M-CN4</strain>
    </source>
</reference>
<name>A0A329XB58_9GAMM</name>
<evidence type="ECO:0000313" key="2">
    <source>
        <dbReference type="EMBL" id="RAX13831.1"/>
    </source>
</evidence>
<sequence length="234" mass="27100">MKYDIVFISYDEPCAESNWNHLKNRFPDAKRIHGVNGILNAHKVASDSVTAKWFFVVDGDSKIRDEFNFELPVEPLCSTATYVWRSVNSVNRLCYGNGGVKLFNKRLFQDVKNFSGDMTISLSPDYRVVNIVASDTVINTSSFHSWRAAFRECIKLSIPRKNPKEDIICKERLTAWSLIDTQIEFGDWISKGANDAAHFYEENIENMEFLLSTINDFKWLRDTFNLKYIQKDRA</sequence>
<accession>A0A329XB58</accession>
<evidence type="ECO:0000313" key="4">
    <source>
        <dbReference type="Proteomes" id="UP000466619"/>
    </source>
</evidence>
<evidence type="ECO:0000313" key="3">
    <source>
        <dbReference type="Proteomes" id="UP000250919"/>
    </source>
</evidence>
<keyword evidence="4" id="KW-1185">Reference proteome</keyword>
<gene>
    <name evidence="2" type="ORF">CKY02_05170</name>
    <name evidence="1" type="ORF">GPY48_20460</name>
</gene>
<dbReference type="AlphaFoldDB" id="A0A329XB58"/>
<dbReference type="RefSeq" id="WP_011147544.1">
    <property type="nucleotide sequence ID" value="NZ_CAWNYH010000004.1"/>
</dbReference>